<dbReference type="PANTHER" id="PTHR36512:SF3">
    <property type="entry name" value="BLR5678 PROTEIN"/>
    <property type="match status" value="1"/>
</dbReference>
<dbReference type="EMBL" id="LGKO01000002">
    <property type="protein sequence ID" value="KPL84544.1"/>
    <property type="molecule type" value="Genomic_DNA"/>
</dbReference>
<comment type="similarity">
    <text evidence="1">Belongs to the peptidase S58 family.</text>
</comment>
<gene>
    <name evidence="2" type="ORF">SE15_05550</name>
</gene>
<organism evidence="2 3">
    <name type="scientific">Thermanaerothrix daxensis</name>
    <dbReference type="NCBI Taxonomy" id="869279"/>
    <lineage>
        <taxon>Bacteria</taxon>
        <taxon>Bacillati</taxon>
        <taxon>Chloroflexota</taxon>
        <taxon>Anaerolineae</taxon>
        <taxon>Anaerolineales</taxon>
        <taxon>Anaerolineaceae</taxon>
        <taxon>Thermanaerothrix</taxon>
    </lineage>
</organism>
<dbReference type="InterPro" id="IPR016117">
    <property type="entry name" value="ArgJ-like_dom_sf"/>
</dbReference>
<dbReference type="STRING" id="869279.SE15_05550"/>
<sequence>MSSNFHQSITDVPGILVGHAQHEEALTGCTVVLCPKGATAGVDQRGGAPGTRETDLLRPVHLVEKVHAIVLAGGSAFGLDAASGVMRYLEERNIGFDVGVTHVPIVPSAILFDLDVGDPRVRPDATMGYQACLNATTPNTAQGNVGAGMGATVGKILGIKQAMKSGLGTASISIGNGVVVGALVAVNALGDVVDPRSGKILAGARPLQIGPKRIGETEKFANTLFVMRSLVGRSALRFATRRNTVIGVVATNARLNREQITRVAQMAQDGLAQTIRPAHTMLDGDTIFALATGERNADVNIVGAFAAQVMAEAIINAVHFAEPAAGLPTATTW</sequence>
<accession>A0A0P6Y559</accession>
<protein>
    <submittedName>
        <fullName evidence="2">Peptidase S58</fullName>
    </submittedName>
</protein>
<dbReference type="InterPro" id="IPR005321">
    <property type="entry name" value="Peptidase_S58_DmpA"/>
</dbReference>
<evidence type="ECO:0000313" key="3">
    <source>
        <dbReference type="Proteomes" id="UP000050544"/>
    </source>
</evidence>
<name>A0A0P6Y559_9CHLR</name>
<dbReference type="SUPFAM" id="SSF56266">
    <property type="entry name" value="DmpA/ArgJ-like"/>
    <property type="match status" value="1"/>
</dbReference>
<comment type="caution">
    <text evidence="2">The sequence shown here is derived from an EMBL/GenBank/DDBJ whole genome shotgun (WGS) entry which is preliminary data.</text>
</comment>
<dbReference type="AlphaFoldDB" id="A0A0P6Y559"/>
<reference evidence="2 3" key="1">
    <citation type="submission" date="2015-07" db="EMBL/GenBank/DDBJ databases">
        <title>Whole genome sequence of Thermanaerothrix daxensis DSM 23592.</title>
        <authorList>
            <person name="Hemp J."/>
            <person name="Ward L.M."/>
            <person name="Pace L.A."/>
            <person name="Fischer W.W."/>
        </authorList>
    </citation>
    <scope>NUCLEOTIDE SEQUENCE [LARGE SCALE GENOMIC DNA]</scope>
    <source>
        <strain evidence="2 3">GNS-1</strain>
    </source>
</reference>
<dbReference type="CDD" id="cd02252">
    <property type="entry name" value="nylC_like"/>
    <property type="match status" value="1"/>
</dbReference>
<evidence type="ECO:0000313" key="2">
    <source>
        <dbReference type="EMBL" id="KPL84544.1"/>
    </source>
</evidence>
<dbReference type="PANTHER" id="PTHR36512">
    <property type="entry name" value="D-AMINOPEPTIDASE"/>
    <property type="match status" value="1"/>
</dbReference>
<dbReference type="Pfam" id="PF03576">
    <property type="entry name" value="Peptidase_S58"/>
    <property type="match status" value="1"/>
</dbReference>
<evidence type="ECO:0000256" key="1">
    <source>
        <dbReference type="ARBA" id="ARBA00007068"/>
    </source>
</evidence>
<dbReference type="OrthoDB" id="9808347at2"/>
<keyword evidence="3" id="KW-1185">Reference proteome</keyword>
<dbReference type="GO" id="GO:0004177">
    <property type="term" value="F:aminopeptidase activity"/>
    <property type="evidence" value="ECO:0007669"/>
    <property type="project" value="TreeGrafter"/>
</dbReference>
<dbReference type="Proteomes" id="UP000050544">
    <property type="component" value="Unassembled WGS sequence"/>
</dbReference>
<dbReference type="RefSeq" id="WP_054521084.1">
    <property type="nucleotide sequence ID" value="NZ_LGKO01000002.1"/>
</dbReference>
<dbReference type="PATRIC" id="fig|869279.4.peg.1117"/>
<proteinExistence type="inferred from homology"/>
<dbReference type="Gene3D" id="3.60.70.12">
    <property type="entry name" value="L-amino peptidase D-ALA esterase/amidase"/>
    <property type="match status" value="1"/>
</dbReference>